<feature type="compositionally biased region" description="Pro residues" evidence="10">
    <location>
        <begin position="1"/>
        <end position="48"/>
    </location>
</feature>
<dbReference type="EMBL" id="HBUF01636660">
    <property type="protein sequence ID" value="CAG6784278.1"/>
    <property type="molecule type" value="Transcribed_RNA"/>
</dbReference>
<evidence type="ECO:0000256" key="8">
    <source>
        <dbReference type="ARBA" id="ARBA00030916"/>
    </source>
</evidence>
<dbReference type="GO" id="GO:0003712">
    <property type="term" value="F:transcription coregulator activity"/>
    <property type="evidence" value="ECO:0007669"/>
    <property type="project" value="TreeGrafter"/>
</dbReference>
<evidence type="ECO:0000256" key="9">
    <source>
        <dbReference type="ARBA" id="ARBA00031963"/>
    </source>
</evidence>
<evidence type="ECO:0000256" key="5">
    <source>
        <dbReference type="ARBA" id="ARBA00023159"/>
    </source>
</evidence>
<dbReference type="GO" id="GO:0006357">
    <property type="term" value="P:regulation of transcription by RNA polymerase II"/>
    <property type="evidence" value="ECO:0007669"/>
    <property type="project" value="TreeGrafter"/>
</dbReference>
<dbReference type="EMBL" id="HBUF01349563">
    <property type="protein sequence ID" value="CAG6712664.1"/>
    <property type="molecule type" value="Transcribed_RNA"/>
</dbReference>
<evidence type="ECO:0000256" key="6">
    <source>
        <dbReference type="ARBA" id="ARBA00023163"/>
    </source>
</evidence>
<keyword evidence="7" id="KW-0539">Nucleus</keyword>
<dbReference type="InterPro" id="IPR021018">
    <property type="entry name" value="Mediator_Med29_met"/>
</dbReference>
<comment type="subcellular location">
    <subcellularLocation>
        <location evidence="1">Nucleus</location>
    </subcellularLocation>
</comment>
<dbReference type="Pfam" id="PF11568">
    <property type="entry name" value="Med29"/>
    <property type="match status" value="1"/>
</dbReference>
<dbReference type="EMBL" id="HBUF01636662">
    <property type="protein sequence ID" value="CAG6784280.1"/>
    <property type="molecule type" value="Transcribed_RNA"/>
</dbReference>
<dbReference type="EMBL" id="HBUF01076239">
    <property type="protein sequence ID" value="CAG6631202.1"/>
    <property type="molecule type" value="Transcribed_RNA"/>
</dbReference>
<proteinExistence type="inferred from homology"/>
<protein>
    <recommendedName>
        <fullName evidence="3">Mediator of RNA polymerase II transcription subunit 29</fullName>
    </recommendedName>
    <alternativeName>
        <fullName evidence="9">Mediator complex subunit 29</fullName>
    </alternativeName>
    <alternativeName>
        <fullName evidence="8">Protein intersex</fullName>
    </alternativeName>
</protein>
<dbReference type="AlphaFoldDB" id="A0A8D8UWK5"/>
<evidence type="ECO:0000313" key="11">
    <source>
        <dbReference type="EMBL" id="CAG6712664.1"/>
    </source>
</evidence>
<feature type="region of interest" description="Disordered" evidence="10">
    <location>
        <begin position="1"/>
        <end position="53"/>
    </location>
</feature>
<dbReference type="EMBL" id="HBUF01076240">
    <property type="protein sequence ID" value="CAG6631203.1"/>
    <property type="molecule type" value="Transcribed_RNA"/>
</dbReference>
<dbReference type="EMBL" id="HBUF01636661">
    <property type="protein sequence ID" value="CAG6784279.1"/>
    <property type="molecule type" value="Transcribed_RNA"/>
</dbReference>
<evidence type="ECO:0000256" key="1">
    <source>
        <dbReference type="ARBA" id="ARBA00004123"/>
    </source>
</evidence>
<organism evidence="11">
    <name type="scientific">Cacopsylla melanoneura</name>
    <dbReference type="NCBI Taxonomy" id="428564"/>
    <lineage>
        <taxon>Eukaryota</taxon>
        <taxon>Metazoa</taxon>
        <taxon>Ecdysozoa</taxon>
        <taxon>Arthropoda</taxon>
        <taxon>Hexapoda</taxon>
        <taxon>Insecta</taxon>
        <taxon>Pterygota</taxon>
        <taxon>Neoptera</taxon>
        <taxon>Paraneoptera</taxon>
        <taxon>Hemiptera</taxon>
        <taxon>Sternorrhyncha</taxon>
        <taxon>Psylloidea</taxon>
        <taxon>Psyllidae</taxon>
        <taxon>Psyllinae</taxon>
        <taxon>Cacopsylla</taxon>
    </lineage>
</organism>
<dbReference type="EMBL" id="HBUF01216922">
    <property type="protein sequence ID" value="CAG6667631.1"/>
    <property type="molecule type" value="Transcribed_RNA"/>
</dbReference>
<sequence length="197" mass="21623">MNIGPPPGMMGQMPGPPHMQGPPQMPGPPLQGPPLQGPPPMQGPPQMPPQAQQEKLDNISKVKSLTVQLRESLANTLKTAALNVIQNNMIDSVSVKCTDAHAPRFDKQIEEFYGVCDQIELNLKTAIECHQQGISSQRYLNVMVATTRTEPLPNQEANTLTYPQYLNTTKNQVAYAKDIHDMLTKVAHNINPQEPSG</sequence>
<keyword evidence="6" id="KW-0804">Transcription</keyword>
<name>A0A8D8UWK5_9HEMI</name>
<dbReference type="EMBL" id="HBUF01349565">
    <property type="protein sequence ID" value="CAG6712667.1"/>
    <property type="molecule type" value="Transcribed_RNA"/>
</dbReference>
<dbReference type="EMBL" id="HBUF01216923">
    <property type="protein sequence ID" value="CAG6667633.1"/>
    <property type="molecule type" value="Transcribed_RNA"/>
</dbReference>
<reference evidence="11" key="1">
    <citation type="submission" date="2021-05" db="EMBL/GenBank/DDBJ databases">
        <authorList>
            <person name="Alioto T."/>
            <person name="Alioto T."/>
            <person name="Gomez Garrido J."/>
        </authorList>
    </citation>
    <scope>NUCLEOTIDE SEQUENCE</scope>
</reference>
<evidence type="ECO:0000256" key="10">
    <source>
        <dbReference type="SAM" id="MobiDB-lite"/>
    </source>
</evidence>
<accession>A0A8D8UWK5</accession>
<evidence type="ECO:0000256" key="7">
    <source>
        <dbReference type="ARBA" id="ARBA00023242"/>
    </source>
</evidence>
<dbReference type="PANTHER" id="PTHR28314:SF1">
    <property type="entry name" value="MEDIATOR OF RNA POLYMERASE II TRANSCRIPTION SUBUNIT 29"/>
    <property type="match status" value="1"/>
</dbReference>
<evidence type="ECO:0000256" key="2">
    <source>
        <dbReference type="ARBA" id="ARBA00009851"/>
    </source>
</evidence>
<comment type="similarity">
    <text evidence="2">Belongs to the Mediator complex subunit 29 family.</text>
</comment>
<keyword evidence="5" id="KW-0010">Activator</keyword>
<keyword evidence="4" id="KW-0805">Transcription regulation</keyword>
<evidence type="ECO:0000256" key="3">
    <source>
        <dbReference type="ARBA" id="ARBA00019684"/>
    </source>
</evidence>
<evidence type="ECO:0000256" key="4">
    <source>
        <dbReference type="ARBA" id="ARBA00023015"/>
    </source>
</evidence>
<dbReference type="EMBL" id="HBUF01349566">
    <property type="protein sequence ID" value="CAG6712669.1"/>
    <property type="molecule type" value="Transcribed_RNA"/>
</dbReference>
<dbReference type="PANTHER" id="PTHR28314">
    <property type="entry name" value="MEDIATOR OF RNA POLYMERASE II TRANSCRIPTION SUBUNIT 29"/>
    <property type="match status" value="1"/>
</dbReference>
<dbReference type="GO" id="GO:0016592">
    <property type="term" value="C:mediator complex"/>
    <property type="evidence" value="ECO:0007669"/>
    <property type="project" value="InterPro"/>
</dbReference>